<dbReference type="InterPro" id="IPR050261">
    <property type="entry name" value="FrsA_esterase"/>
</dbReference>
<organism evidence="3 4">
    <name type="scientific">Streptomyces nymphaeiformis</name>
    <dbReference type="NCBI Taxonomy" id="2663842"/>
    <lineage>
        <taxon>Bacteria</taxon>
        <taxon>Bacillati</taxon>
        <taxon>Actinomycetota</taxon>
        <taxon>Actinomycetes</taxon>
        <taxon>Kitasatosporales</taxon>
        <taxon>Streptomycetaceae</taxon>
        <taxon>Streptomyces</taxon>
    </lineage>
</organism>
<evidence type="ECO:0000256" key="1">
    <source>
        <dbReference type="ARBA" id="ARBA00008645"/>
    </source>
</evidence>
<gene>
    <name evidence="3" type="ORF">GGE06_006919</name>
</gene>
<name>A0A7W7U6H5_9ACTN</name>
<proteinExistence type="inferred from homology"/>
<dbReference type="GO" id="GO:0052689">
    <property type="term" value="F:carboxylic ester hydrolase activity"/>
    <property type="evidence" value="ECO:0007669"/>
    <property type="project" value="UniProtKB-ARBA"/>
</dbReference>
<dbReference type="EMBL" id="JACHJY010000011">
    <property type="protein sequence ID" value="MBB4985957.1"/>
    <property type="molecule type" value="Genomic_DNA"/>
</dbReference>
<accession>A0A7W7U6H5</accession>
<evidence type="ECO:0000313" key="4">
    <source>
        <dbReference type="Proteomes" id="UP000582643"/>
    </source>
</evidence>
<keyword evidence="4" id="KW-1185">Reference proteome</keyword>
<evidence type="ECO:0000256" key="2">
    <source>
        <dbReference type="ARBA" id="ARBA00022801"/>
    </source>
</evidence>
<dbReference type="Gene3D" id="3.40.50.1820">
    <property type="entry name" value="alpha/beta hydrolase"/>
    <property type="match status" value="1"/>
</dbReference>
<dbReference type="PANTHER" id="PTHR22946">
    <property type="entry name" value="DIENELACTONE HYDROLASE DOMAIN-CONTAINING PROTEIN-RELATED"/>
    <property type="match status" value="1"/>
</dbReference>
<comment type="similarity">
    <text evidence="1">Belongs to the AB hydrolase superfamily.</text>
</comment>
<comment type="caution">
    <text evidence="3">The sequence shown here is derived from an EMBL/GenBank/DDBJ whole genome shotgun (WGS) entry which is preliminary data.</text>
</comment>
<dbReference type="SUPFAM" id="SSF53474">
    <property type="entry name" value="alpha/beta-Hydrolases"/>
    <property type="match status" value="1"/>
</dbReference>
<evidence type="ECO:0000313" key="3">
    <source>
        <dbReference type="EMBL" id="MBB4985957.1"/>
    </source>
</evidence>
<reference evidence="3 4" key="1">
    <citation type="submission" date="2020-08" db="EMBL/GenBank/DDBJ databases">
        <title>Genomic Encyclopedia of Type Strains, Phase III (KMG-III): the genomes of soil and plant-associated and newly described type strains.</title>
        <authorList>
            <person name="Whitman W."/>
        </authorList>
    </citation>
    <scope>NUCLEOTIDE SEQUENCE [LARGE SCALE GENOMIC DNA]</scope>
    <source>
        <strain evidence="3 4">SFB5A</strain>
    </source>
</reference>
<protein>
    <submittedName>
        <fullName evidence="3">Dienelactone hydrolase</fullName>
    </submittedName>
</protein>
<keyword evidence="2 3" id="KW-0378">Hydrolase</keyword>
<dbReference type="AlphaFoldDB" id="A0A7W7U6H5"/>
<dbReference type="InterPro" id="IPR029058">
    <property type="entry name" value="AB_hydrolase_fold"/>
</dbReference>
<sequence>MIRAHEARRACLDESPGAAAELFGRQGIDPRGLERLLFSTADAGEAARSETVELLDAWGRPTEAELYVPPRRDGRPPGLIVGLHGVGSSGAALRDHLRPLADACGAVLLCPTALQPFGSSSNFDVAGIFGSRFKEARWTTEPGDFPVRALRWARERLAVDVNRCALVGASMGGIATWGMASRRWDGLAMAASVNGAPSIWEMFGPDNTMRELLPNVLGVPLTVVHGVRDQQIPLVLARDAVTHLRGRGHRGISFVEVPDGEHKLSTMGIEPGNPQFDEIVRCFGAARRTPWPGRVRHRARERAHGRAHWVEMDDLHPGSAATVDARAVDRTHLVVRASGCSRLRLLLSDRLVDHGRVLVTVNDRSREIDFRPSLVDAISTYGEADADPGRMAQMVVDMTVPEIREEEGSSC</sequence>
<dbReference type="Proteomes" id="UP000582643">
    <property type="component" value="Unassembled WGS sequence"/>
</dbReference>
<dbReference type="PANTHER" id="PTHR22946:SF9">
    <property type="entry name" value="POLYKETIDE TRANSFERASE AF380"/>
    <property type="match status" value="1"/>
</dbReference>
<dbReference type="RefSeq" id="WP_184932588.1">
    <property type="nucleotide sequence ID" value="NZ_JACHJY010000011.1"/>
</dbReference>